<dbReference type="RefSeq" id="WP_021489699.1">
    <property type="nucleotide sequence ID" value="NZ_FMZQ01000008.1"/>
</dbReference>
<keyword evidence="1" id="KW-0946">Virion</keyword>
<evidence type="ECO:0000313" key="1">
    <source>
        <dbReference type="EMBL" id="SDC91543.1"/>
    </source>
</evidence>
<organism evidence="1 2">
    <name type="scientific">Ectopseudomonas chengduensis</name>
    <dbReference type="NCBI Taxonomy" id="489632"/>
    <lineage>
        <taxon>Bacteria</taxon>
        <taxon>Pseudomonadati</taxon>
        <taxon>Pseudomonadota</taxon>
        <taxon>Gammaproteobacteria</taxon>
        <taxon>Pseudomonadales</taxon>
        <taxon>Pseudomonadaceae</taxon>
        <taxon>Ectopseudomonas</taxon>
    </lineage>
</organism>
<accession>A0A1G6QGU5</accession>
<dbReference type="Pfam" id="PF05356">
    <property type="entry name" value="Phage_Coat_B"/>
    <property type="match status" value="1"/>
</dbReference>
<proteinExistence type="predicted"/>
<dbReference type="EMBL" id="FMZQ01000008">
    <property type="protein sequence ID" value="SDC91543.1"/>
    <property type="molecule type" value="Genomic_DNA"/>
</dbReference>
<sequence length="68" mass="6907">MQNLKVLRRSLGASAAVGLLAVQQAHAALPAGVTTALTDAQVDGVEVAGIVLGVIIAIAAFKFIRRAL</sequence>
<protein>
    <submittedName>
        <fullName evidence="1">Bacteriophage coat protein B</fullName>
    </submittedName>
</protein>
<dbReference type="InterPro" id="IPR008020">
    <property type="entry name" value="G8P"/>
</dbReference>
<name>A0A1G6QGU5_9GAMM</name>
<keyword evidence="2" id="KW-1185">Reference proteome</keyword>
<keyword evidence="1" id="KW-0167">Capsid protein</keyword>
<gene>
    <name evidence="1" type="ORF">SAMN05216576_10810</name>
</gene>
<dbReference type="AlphaFoldDB" id="A0A1G6QGU5"/>
<dbReference type="Proteomes" id="UP000199467">
    <property type="component" value="Unassembled WGS sequence"/>
</dbReference>
<evidence type="ECO:0000313" key="2">
    <source>
        <dbReference type="Proteomes" id="UP000199467"/>
    </source>
</evidence>
<reference evidence="2" key="1">
    <citation type="submission" date="2016-10" db="EMBL/GenBank/DDBJ databases">
        <authorList>
            <person name="Varghese N."/>
            <person name="Submissions S."/>
        </authorList>
    </citation>
    <scope>NUCLEOTIDE SEQUENCE [LARGE SCALE GENOMIC DNA]</scope>
    <source>
        <strain evidence="2">DSM 26382</strain>
    </source>
</reference>